<reference evidence="5" key="1">
    <citation type="submission" date="2023-01" db="EMBL/GenBank/DDBJ databases">
        <title>Whole genome sequence of Paucibacter sp. S2-9 isolated from pond sediment.</title>
        <authorList>
            <person name="Jung J.Y."/>
        </authorList>
    </citation>
    <scope>NUCLEOTIDE SEQUENCE</scope>
    <source>
        <strain evidence="5">S2-9</strain>
    </source>
</reference>
<keyword evidence="2" id="KW-0812">Transmembrane</keyword>
<dbReference type="Pfam" id="PF12729">
    <property type="entry name" value="4HB_MCP_1"/>
    <property type="match status" value="1"/>
</dbReference>
<dbReference type="CDD" id="cd00130">
    <property type="entry name" value="PAS"/>
    <property type="match status" value="1"/>
</dbReference>
<dbReference type="AlphaFoldDB" id="A0AA95SYC5"/>
<dbReference type="InterPro" id="IPR000014">
    <property type="entry name" value="PAS"/>
</dbReference>
<accession>A0AA95SYC5</accession>
<keyword evidence="2" id="KW-1133">Transmembrane helix</keyword>
<evidence type="ECO:0000313" key="5">
    <source>
        <dbReference type="EMBL" id="WIT13534.1"/>
    </source>
</evidence>
<dbReference type="SUPFAM" id="SSF55785">
    <property type="entry name" value="PYP-like sensor domain (PAS domain)"/>
    <property type="match status" value="1"/>
</dbReference>
<evidence type="ECO:0000259" key="4">
    <source>
        <dbReference type="Pfam" id="PF13185"/>
    </source>
</evidence>
<feature type="domain" description="Chemotaxis methyl-accepting receptor HlyB-like 4HB MCP" evidence="3">
    <location>
        <begin position="4"/>
        <end position="179"/>
    </location>
</feature>
<dbReference type="Pfam" id="PF13185">
    <property type="entry name" value="GAF_2"/>
    <property type="match status" value="1"/>
</dbReference>
<dbReference type="SUPFAM" id="SSF55781">
    <property type="entry name" value="GAF domain-like"/>
    <property type="match status" value="1"/>
</dbReference>
<feature type="region of interest" description="Disordered" evidence="1">
    <location>
        <begin position="531"/>
        <end position="550"/>
    </location>
</feature>
<dbReference type="InterPro" id="IPR029016">
    <property type="entry name" value="GAF-like_dom_sf"/>
</dbReference>
<name>A0AA95SYC5_9BURK</name>
<dbReference type="EMBL" id="CP116346">
    <property type="protein sequence ID" value="WIT13534.1"/>
    <property type="molecule type" value="Genomic_DNA"/>
</dbReference>
<dbReference type="InterPro" id="IPR003018">
    <property type="entry name" value="GAF"/>
</dbReference>
<gene>
    <name evidence="5" type="ORF">PFX98_07940</name>
</gene>
<evidence type="ECO:0000313" key="6">
    <source>
        <dbReference type="Proteomes" id="UP001177769"/>
    </source>
</evidence>
<dbReference type="InterPro" id="IPR024478">
    <property type="entry name" value="HlyB_4HB_MCP"/>
</dbReference>
<feature type="domain" description="GAF" evidence="4">
    <location>
        <begin position="242"/>
        <end position="388"/>
    </location>
</feature>
<dbReference type="Proteomes" id="UP001177769">
    <property type="component" value="Chromosome"/>
</dbReference>
<keyword evidence="6" id="KW-1185">Reference proteome</keyword>
<evidence type="ECO:0000256" key="1">
    <source>
        <dbReference type="SAM" id="MobiDB-lite"/>
    </source>
</evidence>
<evidence type="ECO:0000256" key="2">
    <source>
        <dbReference type="SAM" id="Phobius"/>
    </source>
</evidence>
<dbReference type="Gene3D" id="3.30.450.40">
    <property type="match status" value="1"/>
</dbReference>
<organism evidence="5 6">
    <name type="scientific">Paucibacter sediminis</name>
    <dbReference type="NCBI Taxonomy" id="3019553"/>
    <lineage>
        <taxon>Bacteria</taxon>
        <taxon>Pseudomonadati</taxon>
        <taxon>Pseudomonadota</taxon>
        <taxon>Betaproteobacteria</taxon>
        <taxon>Burkholderiales</taxon>
        <taxon>Sphaerotilaceae</taxon>
        <taxon>Roseateles</taxon>
    </lineage>
</organism>
<sequence>MKGLDIKWRLTALLVAIVAAMTLLSAGGLWRLRQLSASLDSFYADRLLPMQQLQRIQQNLLAANLLSVGRLLEGDDVERARSELTVNSQAARRDWAEYKRTQLVERERQLVARAEPLLARVLAQADKLAGLPRGDAMTEAARQLQGELRQADLPLGRLLSELADVQLVVARQQSEDGQDALARTAWLTLGLLLGTGALGAAMAYGLWRRYADEQAHALAARLRLQRFYKALSETNQLIVHGAADVSALYAGLCRICVETGHASLASVVLLDGKEFVRTALHGPAELLMPGVPQRWALQSRFGASSLSTQAISQNRHVISNRAMQDPQLLQPAAPLIPPGVEAMAALVLRRAGQPIGALSLLAPEAGFFDEALLALLDEMVSDVSFALDNFDRERAREQALAEARQHQALFSALFHASPVSAVLARADTGEVLELNERLCQRYELPREALLGKRLSSLGVGLLPADQAQFNELLKRDGRVRSLQGQVRSSSGRLLHSLVDAVLLDYQGQPCVLATSVDITELRAAQALAASGGGAATGDNAAAHNPPEPRP</sequence>
<dbReference type="NCBIfam" id="TIGR00229">
    <property type="entry name" value="sensory_box"/>
    <property type="match status" value="1"/>
</dbReference>
<dbReference type="KEGG" id="pais:PFX98_07940"/>
<evidence type="ECO:0000259" key="3">
    <source>
        <dbReference type="Pfam" id="PF12729"/>
    </source>
</evidence>
<dbReference type="Gene3D" id="3.30.450.20">
    <property type="entry name" value="PAS domain"/>
    <property type="match status" value="1"/>
</dbReference>
<proteinExistence type="predicted"/>
<dbReference type="InterPro" id="IPR035965">
    <property type="entry name" value="PAS-like_dom_sf"/>
</dbReference>
<feature type="transmembrane region" description="Helical" evidence="2">
    <location>
        <begin position="185"/>
        <end position="207"/>
    </location>
</feature>
<keyword evidence="2" id="KW-0472">Membrane</keyword>
<protein>
    <submittedName>
        <fullName evidence="5">MCP four helix bundle domain-containing protein</fullName>
    </submittedName>
</protein>